<dbReference type="KEGG" id="mia:OCU_46060"/>
<name>H8IUG2_MYCIA</name>
<feature type="compositionally biased region" description="Low complexity" evidence="1">
    <location>
        <begin position="72"/>
        <end position="87"/>
    </location>
</feature>
<evidence type="ECO:0000256" key="1">
    <source>
        <dbReference type="SAM" id="MobiDB-lite"/>
    </source>
</evidence>
<reference evidence="2 3" key="1">
    <citation type="journal article" date="2012" name="J. Bacteriol.">
        <title>Complete genome sequence of Mycobacterium intracellulare strain ATCC 13950T.</title>
        <authorList>
            <person name="Kim B.J."/>
            <person name="Choi B.S."/>
            <person name="Lim J.S."/>
            <person name="Choi I.Y."/>
            <person name="Lee J.H."/>
            <person name="Chun J."/>
            <person name="Kook Y.H."/>
            <person name="Kim B.J."/>
        </authorList>
    </citation>
    <scope>NUCLEOTIDE SEQUENCE [LARGE SCALE GENOMIC DNA]</scope>
    <source>
        <strain evidence="3">ATCC 13950 / DSM 43223 / JCM 6384 / NCTC 13025 / 3600</strain>
    </source>
</reference>
<dbReference type="EMBL" id="CP003322">
    <property type="protein sequence ID" value="AFC45825.1"/>
    <property type="molecule type" value="Genomic_DNA"/>
</dbReference>
<feature type="region of interest" description="Disordered" evidence="1">
    <location>
        <begin position="56"/>
        <end position="91"/>
    </location>
</feature>
<organism evidence="2 3">
    <name type="scientific">Mycobacterium intracellulare (strain ATCC 13950 / DSM 43223 / JCM 6384 / NCTC 13025 / 3600)</name>
    <dbReference type="NCBI Taxonomy" id="487521"/>
    <lineage>
        <taxon>Bacteria</taxon>
        <taxon>Bacillati</taxon>
        <taxon>Actinomycetota</taxon>
        <taxon>Actinomycetes</taxon>
        <taxon>Mycobacteriales</taxon>
        <taxon>Mycobacteriaceae</taxon>
        <taxon>Mycobacterium</taxon>
        <taxon>Mycobacterium avium complex (MAC)</taxon>
    </lineage>
</organism>
<feature type="region of interest" description="Disordered" evidence="1">
    <location>
        <begin position="1"/>
        <end position="26"/>
    </location>
</feature>
<accession>H8IUG2</accession>
<protein>
    <submittedName>
        <fullName evidence="2">Uncharacterized protein</fullName>
    </submittedName>
</protein>
<dbReference type="AlphaFoldDB" id="H8IUG2"/>
<proteinExistence type="predicted"/>
<evidence type="ECO:0000313" key="2">
    <source>
        <dbReference type="EMBL" id="AFC45825.1"/>
    </source>
</evidence>
<dbReference type="HOGENOM" id="CLU_2143095_0_0_11"/>
<sequence>MAARNRAGGHGGCSGSREGLGHFSSPYAGITRSGSYGRRPRAVLSAHSACAPALMDGSARDVTPTPEHMAGRRPIFRGGSRGRPPSGKMQTCKLATRPRTAMARGPAGRPNT</sequence>
<evidence type="ECO:0000313" key="3">
    <source>
        <dbReference type="Proteomes" id="UP000008004"/>
    </source>
</evidence>
<gene>
    <name evidence="2" type="ordered locus">OCU_46060</name>
</gene>
<dbReference type="Proteomes" id="UP000008004">
    <property type="component" value="Chromosome"/>
</dbReference>